<feature type="transmembrane region" description="Helical" evidence="6">
    <location>
        <begin position="218"/>
        <end position="237"/>
    </location>
</feature>
<feature type="region of interest" description="Disordered" evidence="5">
    <location>
        <begin position="1"/>
        <end position="26"/>
    </location>
</feature>
<feature type="transmembrane region" description="Helical" evidence="6">
    <location>
        <begin position="443"/>
        <end position="465"/>
    </location>
</feature>
<proteinExistence type="predicted"/>
<feature type="transmembrane region" description="Helical" evidence="6">
    <location>
        <begin position="187"/>
        <end position="206"/>
    </location>
</feature>
<dbReference type="OrthoDB" id="196103at2759"/>
<accession>A0A8K0UR17</accession>
<dbReference type="GO" id="GO:0016020">
    <property type="term" value="C:membrane"/>
    <property type="evidence" value="ECO:0007669"/>
    <property type="project" value="UniProtKB-SubCell"/>
</dbReference>
<evidence type="ECO:0000313" key="7">
    <source>
        <dbReference type="EMBL" id="KAH8101515.1"/>
    </source>
</evidence>
<sequence length="484" mass="53598">MSDRDAVEKPEALTYDPSSTNDASSGYEASAQVNNWHAAHHEPRYEQYSGIKGLYYHPLTQVVCLAFVCFMCPGLFNALNGLGGGGQLEASTSANANSALYATFAFFAFFAGSVNNTIGAKNTLRLGSIGYALFIGSYLAVNIHPNAWGFIIGAGAVLGICAGLLWTAQGSLMLSYPTESQKGTFIGVFWSIFNLGGVVGAAVSLGQNFHSEVIGNGTYIGFLVLTMIGVFIPLIMADPHKIIRADGTKVTTPRHPSWKTEFAGLWIALRTDPYIILLFPMFFASNWFYTWQFNDFNAALFNIRARSLNNLVYWFAQIIGSLSIGFLLDQRGLSRRVRAFSGWAVLVVMVFAVHTWAYFYQRNYTRDTVSAKIDIYDPEYVGRVMFYIACGVLDAMWQTCAYWLMGAMSNDPAKLAHFTGFYKSLQSAGAAGVWRADAVGIPFMHMFVSTWVLLVAGLVFSLPMIHMRVHDTSEYDLDEMREMR</sequence>
<feature type="transmembrane region" description="Helical" evidence="6">
    <location>
        <begin position="340"/>
        <end position="360"/>
    </location>
</feature>
<dbReference type="PANTHER" id="PTHR23294">
    <property type="entry name" value="ET TRANSLATION PRODUCT-RELATED"/>
    <property type="match status" value="1"/>
</dbReference>
<evidence type="ECO:0000313" key="8">
    <source>
        <dbReference type="Proteomes" id="UP000813824"/>
    </source>
</evidence>
<dbReference type="Proteomes" id="UP000813824">
    <property type="component" value="Unassembled WGS sequence"/>
</dbReference>
<dbReference type="AlphaFoldDB" id="A0A8K0UR17"/>
<feature type="transmembrane region" description="Helical" evidence="6">
    <location>
        <begin position="96"/>
        <end position="112"/>
    </location>
</feature>
<feature type="compositionally biased region" description="Basic and acidic residues" evidence="5">
    <location>
        <begin position="1"/>
        <end position="11"/>
    </location>
</feature>
<dbReference type="PANTHER" id="PTHR23294:SF59">
    <property type="entry name" value="UNC93-LIKE PROTEIN C922.05C"/>
    <property type="match status" value="1"/>
</dbReference>
<keyword evidence="3 6" id="KW-1133">Transmembrane helix</keyword>
<dbReference type="Gene3D" id="1.20.1250.20">
    <property type="entry name" value="MFS general substrate transporter like domains"/>
    <property type="match status" value="1"/>
</dbReference>
<protein>
    <submittedName>
        <fullName evidence="7">MFS general substrate transporter</fullName>
    </submittedName>
</protein>
<reference evidence="7" key="1">
    <citation type="journal article" date="2021" name="New Phytol.">
        <title>Evolutionary innovations through gain and loss of genes in the ectomycorrhizal Boletales.</title>
        <authorList>
            <person name="Wu G."/>
            <person name="Miyauchi S."/>
            <person name="Morin E."/>
            <person name="Kuo A."/>
            <person name="Drula E."/>
            <person name="Varga T."/>
            <person name="Kohler A."/>
            <person name="Feng B."/>
            <person name="Cao Y."/>
            <person name="Lipzen A."/>
            <person name="Daum C."/>
            <person name="Hundley H."/>
            <person name="Pangilinan J."/>
            <person name="Johnson J."/>
            <person name="Barry K."/>
            <person name="LaButti K."/>
            <person name="Ng V."/>
            <person name="Ahrendt S."/>
            <person name="Min B."/>
            <person name="Choi I.G."/>
            <person name="Park H."/>
            <person name="Plett J.M."/>
            <person name="Magnuson J."/>
            <person name="Spatafora J.W."/>
            <person name="Nagy L.G."/>
            <person name="Henrissat B."/>
            <person name="Grigoriev I.V."/>
            <person name="Yang Z.L."/>
            <person name="Xu J."/>
            <person name="Martin F.M."/>
        </authorList>
    </citation>
    <scope>NUCLEOTIDE SEQUENCE</scope>
    <source>
        <strain evidence="7">KKN 215</strain>
    </source>
</reference>
<name>A0A8K0UR17_9AGAR</name>
<evidence type="ECO:0000256" key="6">
    <source>
        <dbReference type="SAM" id="Phobius"/>
    </source>
</evidence>
<evidence type="ECO:0000256" key="3">
    <source>
        <dbReference type="ARBA" id="ARBA00022989"/>
    </source>
</evidence>
<keyword evidence="2 6" id="KW-0812">Transmembrane</keyword>
<comment type="subcellular location">
    <subcellularLocation>
        <location evidence="1">Membrane</location>
        <topology evidence="1">Multi-pass membrane protein</topology>
    </subcellularLocation>
</comment>
<evidence type="ECO:0000256" key="1">
    <source>
        <dbReference type="ARBA" id="ARBA00004141"/>
    </source>
</evidence>
<feature type="transmembrane region" description="Helical" evidence="6">
    <location>
        <begin position="380"/>
        <end position="404"/>
    </location>
</feature>
<dbReference type="GO" id="GO:0022857">
    <property type="term" value="F:transmembrane transporter activity"/>
    <property type="evidence" value="ECO:0007669"/>
    <property type="project" value="InterPro"/>
</dbReference>
<feature type="transmembrane region" description="Helical" evidence="6">
    <location>
        <begin position="54"/>
        <end position="76"/>
    </location>
</feature>
<feature type="transmembrane region" description="Helical" evidence="6">
    <location>
        <begin position="274"/>
        <end position="291"/>
    </location>
</feature>
<feature type="transmembrane region" description="Helical" evidence="6">
    <location>
        <begin position="311"/>
        <end position="328"/>
    </location>
</feature>
<keyword evidence="8" id="KW-1185">Reference proteome</keyword>
<evidence type="ECO:0000256" key="2">
    <source>
        <dbReference type="ARBA" id="ARBA00022692"/>
    </source>
</evidence>
<dbReference type="InterPro" id="IPR036259">
    <property type="entry name" value="MFS_trans_sf"/>
</dbReference>
<dbReference type="Pfam" id="PF07690">
    <property type="entry name" value="MFS_1"/>
    <property type="match status" value="1"/>
</dbReference>
<keyword evidence="4 6" id="KW-0472">Membrane</keyword>
<dbReference type="InterPro" id="IPR051617">
    <property type="entry name" value="UNC-93-like_regulator"/>
</dbReference>
<evidence type="ECO:0000256" key="4">
    <source>
        <dbReference type="ARBA" id="ARBA00023136"/>
    </source>
</evidence>
<feature type="transmembrane region" description="Helical" evidence="6">
    <location>
        <begin position="147"/>
        <end position="166"/>
    </location>
</feature>
<comment type="caution">
    <text evidence="7">The sequence shown here is derived from an EMBL/GenBank/DDBJ whole genome shotgun (WGS) entry which is preliminary data.</text>
</comment>
<dbReference type="InterPro" id="IPR011701">
    <property type="entry name" value="MFS"/>
</dbReference>
<dbReference type="SUPFAM" id="SSF103473">
    <property type="entry name" value="MFS general substrate transporter"/>
    <property type="match status" value="1"/>
</dbReference>
<evidence type="ECO:0000256" key="5">
    <source>
        <dbReference type="SAM" id="MobiDB-lite"/>
    </source>
</evidence>
<dbReference type="EMBL" id="JAEVFJ010000012">
    <property type="protein sequence ID" value="KAH8101515.1"/>
    <property type="molecule type" value="Genomic_DNA"/>
</dbReference>
<organism evidence="7 8">
    <name type="scientific">Cristinia sonorae</name>
    <dbReference type="NCBI Taxonomy" id="1940300"/>
    <lineage>
        <taxon>Eukaryota</taxon>
        <taxon>Fungi</taxon>
        <taxon>Dikarya</taxon>
        <taxon>Basidiomycota</taxon>
        <taxon>Agaricomycotina</taxon>
        <taxon>Agaricomycetes</taxon>
        <taxon>Agaricomycetidae</taxon>
        <taxon>Agaricales</taxon>
        <taxon>Pleurotineae</taxon>
        <taxon>Stephanosporaceae</taxon>
        <taxon>Cristinia</taxon>
    </lineage>
</organism>
<gene>
    <name evidence="7" type="ORF">BXZ70DRAFT_891618</name>
</gene>